<proteinExistence type="inferred from homology"/>
<evidence type="ECO:0000256" key="3">
    <source>
        <dbReference type="ARBA" id="ARBA00023172"/>
    </source>
</evidence>
<dbReference type="SUPFAM" id="SSF56349">
    <property type="entry name" value="DNA breaking-rejoining enzymes"/>
    <property type="match status" value="1"/>
</dbReference>
<evidence type="ECO:0000313" key="6">
    <source>
        <dbReference type="EMBL" id="QGP77186.1"/>
    </source>
</evidence>
<dbReference type="EMBL" id="CP046246">
    <property type="protein sequence ID" value="QGP77186.1"/>
    <property type="molecule type" value="Genomic_DNA"/>
</dbReference>
<evidence type="ECO:0000259" key="4">
    <source>
        <dbReference type="PROSITE" id="PS51898"/>
    </source>
</evidence>
<dbReference type="InterPro" id="IPR050090">
    <property type="entry name" value="Tyrosine_recombinase_XerCD"/>
</dbReference>
<evidence type="ECO:0000313" key="8">
    <source>
        <dbReference type="Proteomes" id="UP000427886"/>
    </source>
</evidence>
<dbReference type="EMBL" id="CP027768">
    <property type="protein sequence ID" value="AYW51034.1"/>
    <property type="molecule type" value="Genomic_DNA"/>
</dbReference>
<dbReference type="AlphaFoldDB" id="A0A3G5FL36"/>
<dbReference type="Pfam" id="PF00589">
    <property type="entry name" value="Phage_integrase"/>
    <property type="match status" value="1"/>
</dbReference>
<organism evidence="5 7">
    <name type="scientific">Tetragenococcus halophilus</name>
    <name type="common">Pediococcus halophilus</name>
    <dbReference type="NCBI Taxonomy" id="51669"/>
    <lineage>
        <taxon>Bacteria</taxon>
        <taxon>Bacillati</taxon>
        <taxon>Bacillota</taxon>
        <taxon>Bacilli</taxon>
        <taxon>Lactobacillales</taxon>
        <taxon>Enterococcaceae</taxon>
        <taxon>Tetragenococcus</taxon>
    </lineage>
</organism>
<dbReference type="InterPro" id="IPR013762">
    <property type="entry name" value="Integrase-like_cat_sf"/>
</dbReference>
<dbReference type="PANTHER" id="PTHR30349">
    <property type="entry name" value="PHAGE INTEGRASE-RELATED"/>
    <property type="match status" value="1"/>
</dbReference>
<dbReference type="InterPro" id="IPR010998">
    <property type="entry name" value="Integrase_recombinase_N"/>
</dbReference>
<evidence type="ECO:0000313" key="7">
    <source>
        <dbReference type="Proteomes" id="UP000280475"/>
    </source>
</evidence>
<dbReference type="InterPro" id="IPR028259">
    <property type="entry name" value="AP2-like_int_N"/>
</dbReference>
<feature type="domain" description="Tyr recombinase" evidence="4">
    <location>
        <begin position="166"/>
        <end position="368"/>
    </location>
</feature>
<keyword evidence="3" id="KW-0233">DNA recombination</keyword>
<dbReference type="Pfam" id="PF14657">
    <property type="entry name" value="Arm-DNA-bind_4"/>
    <property type="match status" value="1"/>
</dbReference>
<reference evidence="5" key="2">
    <citation type="submission" date="2018-03" db="EMBL/GenBank/DDBJ databases">
        <authorList>
            <person name="Jeon C.O."/>
        </authorList>
    </citation>
    <scope>NUCLEOTIDE SEQUENCE</scope>
    <source>
        <strain evidence="5">LMG 26042</strain>
    </source>
</reference>
<accession>A0A3G5FL36</accession>
<gene>
    <name evidence="5" type="ORF">C7H83_11410</name>
    <name evidence="6" type="ORF">GLW17_10540</name>
</gene>
<evidence type="ECO:0000313" key="5">
    <source>
        <dbReference type="EMBL" id="AYW51034.1"/>
    </source>
</evidence>
<dbReference type="Proteomes" id="UP000427886">
    <property type="component" value="Chromosome"/>
</dbReference>
<dbReference type="InterPro" id="IPR011010">
    <property type="entry name" value="DNA_brk_join_enz"/>
</dbReference>
<sequence>MVVRKDKKKRTWIIDLSLGENLLSGKRKRIVRKGFQSKKEAQKVEKKLYQTFLSDEPNYDHIRIQELFNHLMREDENNQRKPSYIRTQKYNYNRHLKPYFQASLIVQLKYEHIFEFREFLCTKGLSNNTVNKIMILLKRILDVGIRKGYMTDNPCTLLKKLPTESKRMNFWTLEEFHEFRQLFTEEEKNYFIFFNLAFFTGMRSGELLGLTWEDINFFRREIYVHKNLTKVDGKFILNTPKTNAGKRIIVINRKLVEDLKAWKETQYTWLSKEMSLTKETQEKIQVVQKDHLLLHKDNVRKKYDAIFRRPTELKKIRIHDFRHSHVALLINNGEDPYMIKERIGHASIQTIYDLYGHLYPSKQLDTADRLDQFY</sequence>
<dbReference type="CDD" id="cd01189">
    <property type="entry name" value="INT_ICEBs1_C_like"/>
    <property type="match status" value="1"/>
</dbReference>
<evidence type="ECO:0000256" key="2">
    <source>
        <dbReference type="ARBA" id="ARBA00023125"/>
    </source>
</evidence>
<protein>
    <submittedName>
        <fullName evidence="5">Site-specific integrase</fullName>
    </submittedName>
    <submittedName>
        <fullName evidence="6">Tyrosine-type recombinase/integrase</fullName>
    </submittedName>
</protein>
<name>A0A3G5FL36_TETHA</name>
<comment type="similarity">
    <text evidence="1">Belongs to the 'phage' integrase family.</text>
</comment>
<dbReference type="RefSeq" id="WP_103893135.1">
    <property type="nucleotide sequence ID" value="NZ_BSYF01000062.1"/>
</dbReference>
<dbReference type="PANTHER" id="PTHR30349:SF64">
    <property type="entry name" value="PROPHAGE INTEGRASE INTD-RELATED"/>
    <property type="match status" value="1"/>
</dbReference>
<dbReference type="Gene3D" id="1.10.150.130">
    <property type="match status" value="1"/>
</dbReference>
<dbReference type="Proteomes" id="UP000280475">
    <property type="component" value="Chromosome"/>
</dbReference>
<dbReference type="PROSITE" id="PS51898">
    <property type="entry name" value="TYR_RECOMBINASE"/>
    <property type="match status" value="1"/>
</dbReference>
<dbReference type="Gene3D" id="1.10.443.10">
    <property type="entry name" value="Intergrase catalytic core"/>
    <property type="match status" value="1"/>
</dbReference>
<dbReference type="KEGG" id="tey:GLW17_10540"/>
<keyword evidence="2" id="KW-0238">DNA-binding</keyword>
<dbReference type="InterPro" id="IPR002104">
    <property type="entry name" value="Integrase_catalytic"/>
</dbReference>
<reference evidence="6 8" key="3">
    <citation type="submission" date="2019-11" db="EMBL/GenBank/DDBJ databases">
        <authorList>
            <person name="Kim E."/>
            <person name="Lee J."/>
            <person name="Jeon K."/>
            <person name="Lee Y."/>
        </authorList>
    </citation>
    <scope>NUCLEOTIDE SEQUENCE [LARGE SCALE GENOMIC DNA]</scope>
    <source>
        <strain evidence="6 8">YJ1</strain>
    </source>
</reference>
<dbReference type="GO" id="GO:0006310">
    <property type="term" value="P:DNA recombination"/>
    <property type="evidence" value="ECO:0007669"/>
    <property type="project" value="UniProtKB-KW"/>
</dbReference>
<dbReference type="GO" id="GO:0015074">
    <property type="term" value="P:DNA integration"/>
    <property type="evidence" value="ECO:0007669"/>
    <property type="project" value="InterPro"/>
</dbReference>
<dbReference type="InterPro" id="IPR025269">
    <property type="entry name" value="SAM-like_dom"/>
</dbReference>
<dbReference type="GO" id="GO:0003677">
    <property type="term" value="F:DNA binding"/>
    <property type="evidence" value="ECO:0007669"/>
    <property type="project" value="UniProtKB-KW"/>
</dbReference>
<dbReference type="Pfam" id="PF13102">
    <property type="entry name" value="Phage_int_SAM_5"/>
    <property type="match status" value="1"/>
</dbReference>
<reference evidence="5 7" key="1">
    <citation type="journal article" date="2012" name="Int. J. Syst. Evol. Microbiol.">
        <title>Characterization of Tetragenococcus strains from sugar thick juice reveals a novel species, Tetragenococcus osmophilus sp. nov., and divides Tetragenococcus halophilus into two subspecies, T. halophilus subsp. halophilus subsp. nov. and T. halophilus subsp. flandriensis subsp. nov.</title>
        <authorList>
            <person name="Juste A."/>
            <person name="Van Trappen S."/>
            <person name="Verreth C."/>
            <person name="Cleenwerck I."/>
            <person name="De Vos P."/>
            <person name="Lievens B."/>
            <person name="Willems K.A."/>
        </authorList>
    </citation>
    <scope>NUCLEOTIDE SEQUENCE [LARGE SCALE GENOMIC DNA]</scope>
    <source>
        <strain evidence="5 7">LMG 26042</strain>
    </source>
</reference>
<evidence type="ECO:0000256" key="1">
    <source>
        <dbReference type="ARBA" id="ARBA00008857"/>
    </source>
</evidence>